<gene>
    <name evidence="3" type="ORF">CEPIT_LOCUS28002</name>
</gene>
<evidence type="ECO:0000256" key="2">
    <source>
        <dbReference type="SAM" id="MobiDB-lite"/>
    </source>
</evidence>
<dbReference type="PANTHER" id="PTHR33476">
    <property type="entry name" value="EMB|CAB62613.1"/>
    <property type="match status" value="1"/>
</dbReference>
<feature type="compositionally biased region" description="Polar residues" evidence="2">
    <location>
        <begin position="58"/>
        <end position="74"/>
    </location>
</feature>
<name>A0AAV0EV08_9ASTE</name>
<reference evidence="3" key="1">
    <citation type="submission" date="2022-07" db="EMBL/GenBank/DDBJ databases">
        <authorList>
            <person name="Macas J."/>
            <person name="Novak P."/>
            <person name="Neumann P."/>
        </authorList>
    </citation>
    <scope>NUCLEOTIDE SEQUENCE</scope>
</reference>
<feature type="region of interest" description="Disordered" evidence="2">
    <location>
        <begin position="26"/>
        <end position="103"/>
    </location>
</feature>
<feature type="coiled-coil region" evidence="1">
    <location>
        <begin position="333"/>
        <end position="360"/>
    </location>
</feature>
<dbReference type="EMBL" id="CAMAPF010000945">
    <property type="protein sequence ID" value="CAH9127036.1"/>
    <property type="molecule type" value="Genomic_DNA"/>
</dbReference>
<evidence type="ECO:0000256" key="1">
    <source>
        <dbReference type="SAM" id="Coils"/>
    </source>
</evidence>
<sequence>MWQVALGAALAAGSGFLAKQLIHSNAPKSDQPVDRNSSTSPDFAVQDSTLTEEIPTKGESQGVESIFRFSSSERGSNKQKKKPGCGSGRNKGNAEGLKRNGDGKVARKCGFKKGDLGVDHESSGSGKKFYVCLKKRRTNRTAPGKCDNCSSKGNSAFGWGVGIGMMCMMSARSGEMNKLKIAMDETSKVVQELKDQLSRRRTSLSSYSSKSEDIREEHTETAFVKPCTQNINGKRIFSFSVTEEGEYASSVLTEEMQPEAIELNHLEAEFTSELQKLHGCNPDGSDFGARADIFNEMGALAEGFDDEMDLSHPYEPNGVHPSELNQKLCQVLIEQQGSQIAELETELQMSHRKLHQKESELQALKDCVRRLTDFSLSTDSDDDLEFHTRCVVNEEEKKQTTSEEFRKSAMVGNKRESMEF</sequence>
<dbReference type="GO" id="GO:0008356">
    <property type="term" value="P:asymmetric cell division"/>
    <property type="evidence" value="ECO:0007669"/>
    <property type="project" value="InterPro"/>
</dbReference>
<dbReference type="AlphaFoldDB" id="A0AAV0EV08"/>
<dbReference type="Proteomes" id="UP001152523">
    <property type="component" value="Unassembled WGS sequence"/>
</dbReference>
<accession>A0AAV0EV08</accession>
<feature type="compositionally biased region" description="Polar residues" evidence="2">
    <location>
        <begin position="26"/>
        <end position="51"/>
    </location>
</feature>
<keyword evidence="4" id="KW-1185">Reference proteome</keyword>
<organism evidence="3 4">
    <name type="scientific">Cuscuta epithymum</name>
    <dbReference type="NCBI Taxonomy" id="186058"/>
    <lineage>
        <taxon>Eukaryota</taxon>
        <taxon>Viridiplantae</taxon>
        <taxon>Streptophyta</taxon>
        <taxon>Embryophyta</taxon>
        <taxon>Tracheophyta</taxon>
        <taxon>Spermatophyta</taxon>
        <taxon>Magnoliopsida</taxon>
        <taxon>eudicotyledons</taxon>
        <taxon>Gunneridae</taxon>
        <taxon>Pentapetalae</taxon>
        <taxon>asterids</taxon>
        <taxon>lamiids</taxon>
        <taxon>Solanales</taxon>
        <taxon>Convolvulaceae</taxon>
        <taxon>Cuscuteae</taxon>
        <taxon>Cuscuta</taxon>
        <taxon>Cuscuta subgen. Cuscuta</taxon>
    </lineage>
</organism>
<evidence type="ECO:0000313" key="4">
    <source>
        <dbReference type="Proteomes" id="UP001152523"/>
    </source>
</evidence>
<keyword evidence="1" id="KW-0175">Coiled coil</keyword>
<protein>
    <submittedName>
        <fullName evidence="3">Uncharacterized protein</fullName>
    </submittedName>
</protein>
<feature type="region of interest" description="Disordered" evidence="2">
    <location>
        <begin position="395"/>
        <end position="420"/>
    </location>
</feature>
<evidence type="ECO:0000313" key="3">
    <source>
        <dbReference type="EMBL" id="CAH9127036.1"/>
    </source>
</evidence>
<comment type="caution">
    <text evidence="3">The sequence shown here is derived from an EMBL/GenBank/DDBJ whole genome shotgun (WGS) entry which is preliminary data.</text>
</comment>
<dbReference type="InterPro" id="IPR040348">
    <property type="entry name" value="POLAR-like"/>
</dbReference>
<proteinExistence type="predicted"/>
<dbReference type="PANTHER" id="PTHR33476:SF4">
    <property type="entry name" value="POLAR LOCALIZATION DURING ASYMMETRIC DIVISION AND PROTEIN"/>
    <property type="match status" value="1"/>
</dbReference>